<evidence type="ECO:0000313" key="2">
    <source>
        <dbReference type="EMBL" id="MBB5038701.1"/>
    </source>
</evidence>
<accession>A0A7W7YM08</accession>
<feature type="region of interest" description="Disordered" evidence="1">
    <location>
        <begin position="91"/>
        <end position="180"/>
    </location>
</feature>
<protein>
    <submittedName>
        <fullName evidence="2">Uncharacterized protein</fullName>
    </submittedName>
</protein>
<reference evidence="2 3" key="1">
    <citation type="submission" date="2020-08" db="EMBL/GenBank/DDBJ databases">
        <title>Genomic Encyclopedia of Type Strains, Phase IV (KMG-IV): sequencing the most valuable type-strain genomes for metagenomic binning, comparative biology and taxonomic classification.</title>
        <authorList>
            <person name="Goeker M."/>
        </authorList>
    </citation>
    <scope>NUCLEOTIDE SEQUENCE [LARGE SCALE GENOMIC DNA]</scope>
    <source>
        <strain evidence="2 3">DSM 12251</strain>
    </source>
</reference>
<feature type="region of interest" description="Disordered" evidence="1">
    <location>
        <begin position="195"/>
        <end position="244"/>
    </location>
</feature>
<dbReference type="EMBL" id="JACHIF010000005">
    <property type="protein sequence ID" value="MBB5038701.1"/>
    <property type="molecule type" value="Genomic_DNA"/>
</dbReference>
<feature type="compositionally biased region" description="Pro residues" evidence="1">
    <location>
        <begin position="125"/>
        <end position="137"/>
    </location>
</feature>
<dbReference type="Proteomes" id="UP000534294">
    <property type="component" value="Unassembled WGS sequence"/>
</dbReference>
<comment type="caution">
    <text evidence="2">The sequence shown here is derived from an EMBL/GenBank/DDBJ whole genome shotgun (WGS) entry which is preliminary data.</text>
</comment>
<name>A0A7W7YM08_9BACT</name>
<sequence length="313" mass="33847">MGGRESGRWKGGRGRTILCGANGITRRVMNTVLPQTTSQPPLPPWPPTRCAWGPCALPFRLAPPRRGADIRFAASHPPPPRRGERTIAGGAARLGEREPPDPRLTNNASTPTAPWRGARSALGPNRPPLTSPRPRTPPTGARISYSPNSPSAYEHLSHPRSPHLPNASRARSEGADHPVWGERITRRVMNTVPAPWRGARSVPPLSRPPLNSSRPRTPPTGARISYSPNSPSAHGHLPHPRSPPWQYRMNHSPSDAVAPRLPPMPEASQPIARGKVSPACGTNAPLVVQRRRLTQGRILEGCQRRALGLTSPG</sequence>
<dbReference type="AlphaFoldDB" id="A0A7W7YM08"/>
<organism evidence="2 3">
    <name type="scientific">Prosthecobacter dejongeii</name>
    <dbReference type="NCBI Taxonomy" id="48465"/>
    <lineage>
        <taxon>Bacteria</taxon>
        <taxon>Pseudomonadati</taxon>
        <taxon>Verrucomicrobiota</taxon>
        <taxon>Verrucomicrobiia</taxon>
        <taxon>Verrucomicrobiales</taxon>
        <taxon>Verrucomicrobiaceae</taxon>
        <taxon>Prosthecobacter</taxon>
    </lineage>
</organism>
<evidence type="ECO:0000313" key="3">
    <source>
        <dbReference type="Proteomes" id="UP000534294"/>
    </source>
</evidence>
<gene>
    <name evidence="2" type="ORF">HNQ64_002964</name>
</gene>
<feature type="compositionally biased region" description="Low complexity" evidence="1">
    <location>
        <begin position="200"/>
        <end position="215"/>
    </location>
</feature>
<keyword evidence="3" id="KW-1185">Reference proteome</keyword>
<evidence type="ECO:0000256" key="1">
    <source>
        <dbReference type="SAM" id="MobiDB-lite"/>
    </source>
</evidence>
<proteinExistence type="predicted"/>
<feature type="compositionally biased region" description="Basic and acidic residues" evidence="1">
    <location>
        <begin position="170"/>
        <end position="180"/>
    </location>
</feature>